<dbReference type="OrthoDB" id="7452965at2759"/>
<dbReference type="SUPFAM" id="SSF57903">
    <property type="entry name" value="FYVE/PHD zinc finger"/>
    <property type="match status" value="1"/>
</dbReference>
<dbReference type="AlphaFoldDB" id="A0A4C1ZKW0"/>
<evidence type="ECO:0000313" key="2">
    <source>
        <dbReference type="Proteomes" id="UP000299102"/>
    </source>
</evidence>
<keyword evidence="2" id="KW-1185">Reference proteome</keyword>
<protein>
    <recommendedName>
        <fullName evidence="3">Zinc finger PHD-type domain-containing protein</fullName>
    </recommendedName>
</protein>
<accession>A0A4C1ZKW0</accession>
<dbReference type="InterPro" id="IPR011011">
    <property type="entry name" value="Znf_FYVE_PHD"/>
</dbReference>
<dbReference type="EMBL" id="BGZK01001877">
    <property type="protein sequence ID" value="GBP87704.1"/>
    <property type="molecule type" value="Genomic_DNA"/>
</dbReference>
<sequence length="361" mass="39962">MWQGYPTKHMKLWHLLTKECLDFDQQVYFQSTLAFFATKTFYLLKYLQTLLTIATVPMLASTSSLAMPSTPQMDSVVLIPTLVPESPLVMPSTLPMDPAVSVSTLASASLRALNTAQAYTPALPFATPPSQVVAQTSPSLIADSSSFFASATPVTQTIPQLLTPPIASTSSVLLSPILAQKNIVSSHTAFEKLLPIPEQTACVKTRKGEIKQHAIVLTYTPLKDCLLEKENKKKEKAEKEKYKNKGKKPKECKRKIEDKKTTAKAKKCITQSKIVKNKAKRRVLQDIQLTSESDSSLHNICDDDKDDDLENINETGTSTCLICTEFGRNNDIWYRCTVCGLWAHADCTGWDSAEGYVCDNC</sequence>
<proteinExistence type="predicted"/>
<dbReference type="CDD" id="cd15517">
    <property type="entry name" value="PHD_TCF19_like"/>
    <property type="match status" value="1"/>
</dbReference>
<evidence type="ECO:0008006" key="3">
    <source>
        <dbReference type="Google" id="ProtNLM"/>
    </source>
</evidence>
<dbReference type="Proteomes" id="UP000299102">
    <property type="component" value="Unassembled WGS sequence"/>
</dbReference>
<evidence type="ECO:0000313" key="1">
    <source>
        <dbReference type="EMBL" id="GBP87704.1"/>
    </source>
</evidence>
<gene>
    <name evidence="1" type="ORF">EVAR_61929_1</name>
</gene>
<organism evidence="1 2">
    <name type="scientific">Eumeta variegata</name>
    <name type="common">Bagworm moth</name>
    <name type="synonym">Eumeta japonica</name>
    <dbReference type="NCBI Taxonomy" id="151549"/>
    <lineage>
        <taxon>Eukaryota</taxon>
        <taxon>Metazoa</taxon>
        <taxon>Ecdysozoa</taxon>
        <taxon>Arthropoda</taxon>
        <taxon>Hexapoda</taxon>
        <taxon>Insecta</taxon>
        <taxon>Pterygota</taxon>
        <taxon>Neoptera</taxon>
        <taxon>Endopterygota</taxon>
        <taxon>Lepidoptera</taxon>
        <taxon>Glossata</taxon>
        <taxon>Ditrysia</taxon>
        <taxon>Tineoidea</taxon>
        <taxon>Psychidae</taxon>
        <taxon>Oiketicinae</taxon>
        <taxon>Eumeta</taxon>
    </lineage>
</organism>
<comment type="caution">
    <text evidence="1">The sequence shown here is derived from an EMBL/GenBank/DDBJ whole genome shotgun (WGS) entry which is preliminary data.</text>
</comment>
<reference evidence="1 2" key="1">
    <citation type="journal article" date="2019" name="Commun. Biol.">
        <title>The bagworm genome reveals a unique fibroin gene that provides high tensile strength.</title>
        <authorList>
            <person name="Kono N."/>
            <person name="Nakamura H."/>
            <person name="Ohtoshi R."/>
            <person name="Tomita M."/>
            <person name="Numata K."/>
            <person name="Arakawa K."/>
        </authorList>
    </citation>
    <scope>NUCLEOTIDE SEQUENCE [LARGE SCALE GENOMIC DNA]</scope>
</reference>
<name>A0A4C1ZKW0_EUMVA</name>